<dbReference type="Proteomes" id="UP000029120">
    <property type="component" value="Unassembled WGS sequence"/>
</dbReference>
<reference evidence="2" key="1">
    <citation type="journal article" date="2015" name="Nat. Plants">
        <title>Genome expansion of Arabis alpina linked with retrotransposition and reduced symmetric DNA methylation.</title>
        <authorList>
            <person name="Willing E.M."/>
            <person name="Rawat V."/>
            <person name="Mandakova T."/>
            <person name="Maumus F."/>
            <person name="James G.V."/>
            <person name="Nordstroem K.J."/>
            <person name="Becker C."/>
            <person name="Warthmann N."/>
            <person name="Chica C."/>
            <person name="Szarzynska B."/>
            <person name="Zytnicki M."/>
            <person name="Albani M.C."/>
            <person name="Kiefer C."/>
            <person name="Bergonzi S."/>
            <person name="Castaings L."/>
            <person name="Mateos J.L."/>
            <person name="Berns M.C."/>
            <person name="Bujdoso N."/>
            <person name="Piofczyk T."/>
            <person name="de Lorenzo L."/>
            <person name="Barrero-Sicilia C."/>
            <person name="Mateos I."/>
            <person name="Piednoel M."/>
            <person name="Hagmann J."/>
            <person name="Chen-Min-Tao R."/>
            <person name="Iglesias-Fernandez R."/>
            <person name="Schuster S.C."/>
            <person name="Alonso-Blanco C."/>
            <person name="Roudier F."/>
            <person name="Carbonero P."/>
            <person name="Paz-Ares J."/>
            <person name="Davis S.J."/>
            <person name="Pecinka A."/>
            <person name="Quesneville H."/>
            <person name="Colot V."/>
            <person name="Lysak M.A."/>
            <person name="Weigel D."/>
            <person name="Coupland G."/>
            <person name="Schneeberger K."/>
        </authorList>
    </citation>
    <scope>NUCLEOTIDE SEQUENCE [LARGE SCALE GENOMIC DNA]</scope>
    <source>
        <strain evidence="2">cv. Pajares</strain>
    </source>
</reference>
<dbReference type="AlphaFoldDB" id="A0A087FX53"/>
<accession>A0A087FX53</accession>
<dbReference type="Gramene" id="KFK22205">
    <property type="protein sequence ID" value="KFK22205"/>
    <property type="gene ID" value="AALP_AAs48501U000200"/>
</dbReference>
<proteinExistence type="predicted"/>
<keyword evidence="2" id="KW-1185">Reference proteome</keyword>
<sequence>MKAGCKFIELKSNIGKWFDRYFFVKINDASVWDTTRTYHSWWNPSMVPHPPAPPLADLPFREDLNRLRVRNHRWDDLSYNCICCARDRLDIWNSECMAHR</sequence>
<name>A0A087FX53_ARAAL</name>
<gene>
    <name evidence="1" type="ORF">AALP_AAs48501U000200</name>
</gene>
<organism evidence="1 2">
    <name type="scientific">Arabis alpina</name>
    <name type="common">Alpine rock-cress</name>
    <dbReference type="NCBI Taxonomy" id="50452"/>
    <lineage>
        <taxon>Eukaryota</taxon>
        <taxon>Viridiplantae</taxon>
        <taxon>Streptophyta</taxon>
        <taxon>Embryophyta</taxon>
        <taxon>Tracheophyta</taxon>
        <taxon>Spermatophyta</taxon>
        <taxon>Magnoliopsida</taxon>
        <taxon>eudicotyledons</taxon>
        <taxon>Gunneridae</taxon>
        <taxon>Pentapetalae</taxon>
        <taxon>rosids</taxon>
        <taxon>malvids</taxon>
        <taxon>Brassicales</taxon>
        <taxon>Brassicaceae</taxon>
        <taxon>Arabideae</taxon>
        <taxon>Arabis</taxon>
    </lineage>
</organism>
<evidence type="ECO:0000313" key="1">
    <source>
        <dbReference type="EMBL" id="KFK22205.1"/>
    </source>
</evidence>
<dbReference type="EMBL" id="KL991335">
    <property type="protein sequence ID" value="KFK22205.1"/>
    <property type="molecule type" value="Genomic_DNA"/>
</dbReference>
<protein>
    <submittedName>
        <fullName evidence="1">Uncharacterized protein</fullName>
    </submittedName>
</protein>
<evidence type="ECO:0000313" key="2">
    <source>
        <dbReference type="Proteomes" id="UP000029120"/>
    </source>
</evidence>